<comment type="caution">
    <text evidence="1">The sequence shown here is derived from an EMBL/GenBank/DDBJ whole genome shotgun (WGS) entry which is preliminary data.</text>
</comment>
<organism evidence="1 2">
    <name type="scientific">Diphasiastrum complanatum</name>
    <name type="common">Issler's clubmoss</name>
    <name type="synonym">Lycopodium complanatum</name>
    <dbReference type="NCBI Taxonomy" id="34168"/>
    <lineage>
        <taxon>Eukaryota</taxon>
        <taxon>Viridiplantae</taxon>
        <taxon>Streptophyta</taxon>
        <taxon>Embryophyta</taxon>
        <taxon>Tracheophyta</taxon>
        <taxon>Lycopodiopsida</taxon>
        <taxon>Lycopodiales</taxon>
        <taxon>Lycopodiaceae</taxon>
        <taxon>Lycopodioideae</taxon>
        <taxon>Diphasiastrum</taxon>
    </lineage>
</organism>
<keyword evidence="2" id="KW-1185">Reference proteome</keyword>
<dbReference type="Proteomes" id="UP001162992">
    <property type="component" value="Chromosome 5"/>
</dbReference>
<reference evidence="2" key="1">
    <citation type="journal article" date="2024" name="Proc. Natl. Acad. Sci. U.S.A.">
        <title>Extraordinary preservation of gene collinearity over three hundred million years revealed in homosporous lycophytes.</title>
        <authorList>
            <person name="Li C."/>
            <person name="Wickell D."/>
            <person name="Kuo L.Y."/>
            <person name="Chen X."/>
            <person name="Nie B."/>
            <person name="Liao X."/>
            <person name="Peng D."/>
            <person name="Ji J."/>
            <person name="Jenkins J."/>
            <person name="Williams M."/>
            <person name="Shu S."/>
            <person name="Plott C."/>
            <person name="Barry K."/>
            <person name="Rajasekar S."/>
            <person name="Grimwood J."/>
            <person name="Han X."/>
            <person name="Sun S."/>
            <person name="Hou Z."/>
            <person name="He W."/>
            <person name="Dai G."/>
            <person name="Sun C."/>
            <person name="Schmutz J."/>
            <person name="Leebens-Mack J.H."/>
            <person name="Li F.W."/>
            <person name="Wang L."/>
        </authorList>
    </citation>
    <scope>NUCLEOTIDE SEQUENCE [LARGE SCALE GENOMIC DNA]</scope>
    <source>
        <strain evidence="2">cv. PW_Plant_1</strain>
    </source>
</reference>
<sequence>MRMQIMMRLSRDGAPAFGLLLLLVLSMLMLLGCIWPQPCNALYEDQVGMWDWYQQYIGKVTHAVFQTQGTGRKRVLVATDENVIASLNLRKGEILWRHALGETESINALEIAAGKCIVLFSDAVTLSAGCNLRAWNLPDGTLIWETHLQTAASAVKLLILSTDINNDRTNDLLVVGGGLVQAISSVDGRLLWTADLADVGSGGFLPQETSVADKEHKLYALGFVGSSKLGVAEIDLSTGAKTQYKEAELPEGFPISDLLAVGESVVALDLAGSSIVSGTFTGKEKITLELTPVSSIYHDVSGNAQLLSLKARGVFVISFKDEVIVVGVDSETGKLDLVEKFNQPIAISNTLALSDEKQAIALVQHMDSDQTILLRVIITDGWKDEIAKDVIKLEPQRGLLQTIFLNSYTRTDKSHGFRALVVAEDDSLSLLQQGEVVWSREDGLASILDARMAELPLERAGVSVAQVEHSLEEWLKGHVLRLKSTLMLASAEDVVALQAVRLKNAEKTKMTRDHNGFRKLIILLTKSGKLFALHSGDGHVVWSLLIPALRSEHRTPKPEPVKLLPWRKPHQHALDDSPVFLVVGRLGPGPNAPGVLSWVDAYSGRELHSLKLTYPIKQVLPLPILDSLEQRLHLFVDGETNVHLFPNTAESLSLFNNQSQNVYFYDVNKDEGVIKGFRITDHIEDFVFSTRLLWSVVFPSDSEAIATTATRNSDEVVHTQAKVLGDRNVLFKYLNKNIVFVTTVAPGPSSKVGLAAPEDSWLVAYLIDTITGQVLHRVTHQDVQGPVHAVLSENWVIYHYFNLRAHRYELTVMEFYDNSRAETKGVLQYIIGRHNASAPFSSYTYPNIDVKSQSYFFTSSVKKMAVTMTARGITSRQLLIGTNCDQVLALDKRFLDPRRSINPTAMEREEGILPLTDGLPIYPQSYVTHSYRLEGLRGILSVPARLESPSLVFAYGLDLFYTRLAPSRTYDSLTEDFSYALLLITMIVLVVAIGVSWVMSKRKELADKWK</sequence>
<protein>
    <submittedName>
        <fullName evidence="1">Uncharacterized protein</fullName>
    </submittedName>
</protein>
<evidence type="ECO:0000313" key="1">
    <source>
        <dbReference type="EMBL" id="KAJ7555397.1"/>
    </source>
</evidence>
<accession>A0ACC2DMR1</accession>
<evidence type="ECO:0000313" key="2">
    <source>
        <dbReference type="Proteomes" id="UP001162992"/>
    </source>
</evidence>
<proteinExistence type="predicted"/>
<dbReference type="EMBL" id="CM055096">
    <property type="protein sequence ID" value="KAJ7555397.1"/>
    <property type="molecule type" value="Genomic_DNA"/>
</dbReference>
<gene>
    <name evidence="1" type="ORF">O6H91_05G035400</name>
</gene>
<name>A0ACC2DMR1_DIPCM</name>